<dbReference type="InterPro" id="IPR037066">
    <property type="entry name" value="Plug_dom_sf"/>
</dbReference>
<evidence type="ECO:0000313" key="1">
    <source>
        <dbReference type="EMBL" id="MET1256463.1"/>
    </source>
</evidence>
<dbReference type="Pfam" id="PF00593">
    <property type="entry name" value="TonB_dep_Rec_b-barrel"/>
    <property type="match status" value="1"/>
</dbReference>
<gene>
    <name evidence="1" type="ORF">ABVT43_15085</name>
</gene>
<dbReference type="Pfam" id="PF07715">
    <property type="entry name" value="Plug"/>
    <property type="match status" value="1"/>
</dbReference>
<accession>A0ABV2BXD8</accession>
<dbReference type="PANTHER" id="PTHR47234:SF2">
    <property type="entry name" value="TONB-DEPENDENT RECEPTOR"/>
    <property type="match status" value="1"/>
</dbReference>
<dbReference type="Gene3D" id="2.40.170.20">
    <property type="entry name" value="TonB-dependent receptor, beta-barrel domain"/>
    <property type="match status" value="1"/>
</dbReference>
<dbReference type="InterPro" id="IPR039426">
    <property type="entry name" value="TonB-dep_rcpt-like"/>
</dbReference>
<protein>
    <submittedName>
        <fullName evidence="1">TonB-dependent receptor</fullName>
    </submittedName>
</protein>
<dbReference type="Gene3D" id="2.170.130.10">
    <property type="entry name" value="TonB-dependent receptor, plug domain"/>
    <property type="match status" value="1"/>
</dbReference>
<keyword evidence="2" id="KW-1185">Reference proteome</keyword>
<dbReference type="InterPro" id="IPR000531">
    <property type="entry name" value="Beta-barrel_TonB"/>
</dbReference>
<name>A0ABV2BXD8_9GAMM</name>
<dbReference type="SUPFAM" id="SSF56935">
    <property type="entry name" value="Porins"/>
    <property type="match status" value="1"/>
</dbReference>
<dbReference type="Proteomes" id="UP001548189">
    <property type="component" value="Unassembled WGS sequence"/>
</dbReference>
<dbReference type="InterPro" id="IPR036942">
    <property type="entry name" value="Beta-barrel_TonB_sf"/>
</dbReference>
<comment type="caution">
    <text evidence="1">The sequence shown here is derived from an EMBL/GenBank/DDBJ whole genome shotgun (WGS) entry which is preliminary data.</text>
</comment>
<dbReference type="PROSITE" id="PS52016">
    <property type="entry name" value="TONB_DEPENDENT_REC_3"/>
    <property type="match status" value="1"/>
</dbReference>
<organism evidence="1 2">
    <name type="scientific">Aliikangiella maris</name>
    <dbReference type="NCBI Taxonomy" id="3162458"/>
    <lineage>
        <taxon>Bacteria</taxon>
        <taxon>Pseudomonadati</taxon>
        <taxon>Pseudomonadota</taxon>
        <taxon>Gammaproteobacteria</taxon>
        <taxon>Oceanospirillales</taxon>
        <taxon>Pleioneaceae</taxon>
        <taxon>Aliikangiella</taxon>
    </lineage>
</organism>
<dbReference type="PANTHER" id="PTHR47234">
    <property type="match status" value="1"/>
</dbReference>
<dbReference type="EMBL" id="JBEVCJ010000022">
    <property type="protein sequence ID" value="MET1256463.1"/>
    <property type="molecule type" value="Genomic_DNA"/>
</dbReference>
<evidence type="ECO:0000313" key="2">
    <source>
        <dbReference type="Proteomes" id="UP001548189"/>
    </source>
</evidence>
<proteinExistence type="predicted"/>
<sequence>MKSKNRYGLMYSAVRAVLLAGVSSSMMTVPTVFSAELEEGNTEASEAENNIIIVGSRIKREDFDSASPIITVDAATLKQTGYTNIEDALNELPQLGIGTNLGNNGTSGTETGASFANLRSMGSGRTLVLINGKRMVPSSLSQTSVDLSNIPVAMVEKVEILTGGASAIYGSDAIAGVINVTLKTDYQGFQISLGGSIPEHGGAETQSMSLAMGGEFGGGKGNISGGLNFSNSERLLQTQRDFTTGTGYISTVANPANQSTYDGVPDVLILRDTTISWYPETGGVTSFNPINGAIETYYMNANGELVLNELPQYGSRGEVREGGPGFSFGDYIFQLRSKQQVVNSFLNLNYEIDENLSFYSSLQIASTSSDGDFQPNYLPDAVTVYRDNPFNTDSVNAYMDARGITELSPATGQLVFRTTTDLGTRQQFNERTTYTAIFGLNGFFGDWDWDVSVQHGESKSSTVGGAGFAYRDRLYAAYDVVLGADGPECRTMVDEGCLPLRVLGENTDQAAIDWVTAITTQSQLNTQSIFSGYITGEVFELPGGSASVVLGAEYREDTILFNPDPAERGGIILLAGENNPVPESKLDVSEVFTEINLPIVDMLEIGAAYRSSDYSTVGSVDAWSATLDFRPIEDLAFRVTSSTSIRAPSVYELFNPGNTIFNIIQDPCDNQNVVRGSNPAVRAANCAEDVGEDFTDPLSGATRATLAGGNAELEPEEADTITAGFVITPTAVPGLNMSIDWWQIKLTNKIDTKQVANILIDCYDSPGLENSACGAITRRASDNAIIKVDGGQVNIGEVDLEGFDISLEYRFEAAKLFEDMPGSFGLRLITTKLEENTINDDDVITIQAGDYDNPEWAGTFTASYNADHWGVNLNTIFRGSSLADPDLNTVDNSGNPVNYDEAYPNGNGEVDTLYRFDLNGYYALSSSTTLSFGVRNLTDEEPPRVTGFFSGRNGAADVIGRTYVMNVTMDL</sequence>
<keyword evidence="1" id="KW-0675">Receptor</keyword>
<reference evidence="1 2" key="1">
    <citation type="submission" date="2024-06" db="EMBL/GenBank/DDBJ databases">
        <authorList>
            <person name="Li F."/>
        </authorList>
    </citation>
    <scope>NUCLEOTIDE SEQUENCE [LARGE SCALE GENOMIC DNA]</scope>
    <source>
        <strain evidence="1 2">GXAS 311</strain>
    </source>
</reference>
<dbReference type="InterPro" id="IPR012910">
    <property type="entry name" value="Plug_dom"/>
</dbReference>